<accession>A0A060M172</accession>
<comment type="similarity">
    <text evidence="1 3">Belongs to the PemK/MazF family.</text>
</comment>
<comment type="function">
    <text evidence="3">Toxic component of a type II toxin-antitoxin (TA) system.</text>
</comment>
<dbReference type="GO" id="GO:0016787">
    <property type="term" value="F:hydrolase activity"/>
    <property type="evidence" value="ECO:0007669"/>
    <property type="project" value="UniProtKB-KW"/>
</dbReference>
<keyword evidence="5" id="KW-1185">Reference proteome</keyword>
<gene>
    <name evidence="4" type="ORF">BleG1_3228</name>
</gene>
<evidence type="ECO:0000256" key="2">
    <source>
        <dbReference type="ARBA" id="ARBA00022649"/>
    </source>
</evidence>
<keyword evidence="2" id="KW-1277">Toxin-antitoxin system</keyword>
<dbReference type="GO" id="GO:0003677">
    <property type="term" value="F:DNA binding"/>
    <property type="evidence" value="ECO:0007669"/>
    <property type="project" value="InterPro"/>
</dbReference>
<name>A0A060M172_9BACI</name>
<dbReference type="PANTHER" id="PTHR33988:SF2">
    <property type="entry name" value="ENDORIBONUCLEASE MAZF"/>
    <property type="match status" value="1"/>
</dbReference>
<dbReference type="GO" id="GO:0016075">
    <property type="term" value="P:rRNA catabolic process"/>
    <property type="evidence" value="ECO:0007669"/>
    <property type="project" value="TreeGrafter"/>
</dbReference>
<dbReference type="eggNOG" id="COG2337">
    <property type="taxonomic scope" value="Bacteria"/>
</dbReference>
<dbReference type="EC" id="3.1.-.-" evidence="3"/>
<dbReference type="PATRIC" id="fig|1246626.3.peg.3204"/>
<dbReference type="HOGENOM" id="CLU_121823_1_0_9"/>
<dbReference type="GO" id="GO:0006402">
    <property type="term" value="P:mRNA catabolic process"/>
    <property type="evidence" value="ECO:0007669"/>
    <property type="project" value="TreeGrafter"/>
</dbReference>
<sequence>MIVKRGDVYFADLSPVVGSEQGGVRPVLIIQNNIGNRFSPTVIVAAITAQIQKAKLPTHVEINASKYGFDRDSVILLEQLRTIDKQRLTDKITHLDEKMMQSVDKALTISLGLIDF</sequence>
<dbReference type="Pfam" id="PF02452">
    <property type="entry name" value="PemK_toxin"/>
    <property type="match status" value="1"/>
</dbReference>
<keyword evidence="3" id="KW-0378">Hydrolase</keyword>
<dbReference type="KEGG" id="ble:BleG1_3228"/>
<proteinExistence type="inferred from homology"/>
<evidence type="ECO:0000256" key="3">
    <source>
        <dbReference type="PIRNR" id="PIRNR033490"/>
    </source>
</evidence>
<dbReference type="AlphaFoldDB" id="A0A060M172"/>
<dbReference type="EMBL" id="CP003923">
    <property type="protein sequence ID" value="AIC95775.1"/>
    <property type="molecule type" value="Genomic_DNA"/>
</dbReference>
<organism evidence="4 5">
    <name type="scientific">Shouchella lehensis G1</name>
    <dbReference type="NCBI Taxonomy" id="1246626"/>
    <lineage>
        <taxon>Bacteria</taxon>
        <taxon>Bacillati</taxon>
        <taxon>Bacillota</taxon>
        <taxon>Bacilli</taxon>
        <taxon>Bacillales</taxon>
        <taxon>Bacillaceae</taxon>
        <taxon>Shouchella</taxon>
    </lineage>
</organism>
<reference evidence="4 5" key="1">
    <citation type="journal article" date="2014" name="Gene">
        <title>A comparative genomic analysis of the alkalitolerant soil bacterium Bacillus lehensis G1.</title>
        <authorList>
            <person name="Noor Y.M."/>
            <person name="Samsulrizal N.H."/>
            <person name="Jema'on N.A."/>
            <person name="Low K.O."/>
            <person name="Ramli A.N."/>
            <person name="Alias N.I."/>
            <person name="Damis S.I."/>
            <person name="Fuzi S.F."/>
            <person name="Isa M.N."/>
            <person name="Murad A.M."/>
            <person name="Raih M.F."/>
            <person name="Bakar F.D."/>
            <person name="Najimudin N."/>
            <person name="Mahadi N.M."/>
            <person name="Illias R.M."/>
        </authorList>
    </citation>
    <scope>NUCLEOTIDE SEQUENCE [LARGE SCALE GENOMIC DNA]</scope>
    <source>
        <strain evidence="4 5">G1</strain>
    </source>
</reference>
<protein>
    <recommendedName>
        <fullName evidence="3">mRNA interferase</fullName>
        <ecNumber evidence="3">3.1.-.-</ecNumber>
    </recommendedName>
</protein>
<keyword evidence="3" id="KW-0540">Nuclease</keyword>
<dbReference type="InterPro" id="IPR003477">
    <property type="entry name" value="PemK-like"/>
</dbReference>
<keyword evidence="3" id="KW-0255">Endonuclease</keyword>
<dbReference type="PIRSF" id="PIRSF033490">
    <property type="entry name" value="MazF"/>
    <property type="match status" value="1"/>
</dbReference>
<dbReference type="OrthoDB" id="9808744at2"/>
<dbReference type="GO" id="GO:0004521">
    <property type="term" value="F:RNA endonuclease activity"/>
    <property type="evidence" value="ECO:0007669"/>
    <property type="project" value="TreeGrafter"/>
</dbReference>
<dbReference type="RefSeq" id="WP_035398813.1">
    <property type="nucleotide sequence ID" value="NZ_CP003923.1"/>
</dbReference>
<dbReference type="Gene3D" id="2.30.30.110">
    <property type="match status" value="1"/>
</dbReference>
<dbReference type="InterPro" id="IPR011067">
    <property type="entry name" value="Plasmid_toxin/cell-grow_inhib"/>
</dbReference>
<evidence type="ECO:0000313" key="4">
    <source>
        <dbReference type="EMBL" id="AIC95775.1"/>
    </source>
</evidence>
<dbReference type="PANTHER" id="PTHR33988">
    <property type="entry name" value="ENDORIBONUCLEASE MAZF-RELATED"/>
    <property type="match status" value="1"/>
</dbReference>
<dbReference type="STRING" id="1246626.BleG1_3228"/>
<evidence type="ECO:0000256" key="1">
    <source>
        <dbReference type="ARBA" id="ARBA00007521"/>
    </source>
</evidence>
<dbReference type="Proteomes" id="UP000027142">
    <property type="component" value="Chromosome"/>
</dbReference>
<evidence type="ECO:0000313" key="5">
    <source>
        <dbReference type="Proteomes" id="UP000027142"/>
    </source>
</evidence>
<dbReference type="SUPFAM" id="SSF50118">
    <property type="entry name" value="Cell growth inhibitor/plasmid maintenance toxic component"/>
    <property type="match status" value="1"/>
</dbReference>